<dbReference type="InterPro" id="IPR051531">
    <property type="entry name" value="N-acetyltransferase"/>
</dbReference>
<gene>
    <name evidence="5" type="ORF">QL104_16350</name>
</gene>
<evidence type="ECO:0000256" key="3">
    <source>
        <dbReference type="ARBA" id="ARBA00038502"/>
    </source>
</evidence>
<reference evidence="5 6" key="1">
    <citation type="journal article" date="2023" name="Access Microbiol">
        <title>The genome of a steinernematid-associated Pseudomonas piscis bacterium encodes the biosynthesis of insect toxins.</title>
        <authorList>
            <person name="Awori R.M."/>
            <person name="Hendre P."/>
            <person name="Amugune N.O."/>
        </authorList>
    </citation>
    <scope>NUCLEOTIDE SEQUENCE [LARGE SCALE GENOMIC DNA]</scope>
    <source>
        <strain evidence="5 6">75</strain>
    </source>
</reference>
<protein>
    <submittedName>
        <fullName evidence="5">GNAT family N-acetyltransferase</fullName>
    </submittedName>
</protein>
<keyword evidence="6" id="KW-1185">Reference proteome</keyword>
<dbReference type="Gene3D" id="3.40.630.30">
    <property type="match status" value="1"/>
</dbReference>
<dbReference type="InterPro" id="IPR000182">
    <property type="entry name" value="GNAT_dom"/>
</dbReference>
<dbReference type="Proteomes" id="UP001237292">
    <property type="component" value="Chromosome"/>
</dbReference>
<evidence type="ECO:0000313" key="5">
    <source>
        <dbReference type="EMBL" id="WMN14945.1"/>
    </source>
</evidence>
<evidence type="ECO:0000256" key="2">
    <source>
        <dbReference type="ARBA" id="ARBA00023315"/>
    </source>
</evidence>
<dbReference type="PANTHER" id="PTHR43792">
    <property type="entry name" value="GNAT FAMILY, PUTATIVE (AFU_ORTHOLOGUE AFUA_3G00765)-RELATED-RELATED"/>
    <property type="match status" value="1"/>
</dbReference>
<sequence length="188" mass="21350">MLNTQRLVLRPWRPSDASSLYRYASDPRVGPIAGWPVHESEAQSLEIIQTLFSRPEVYAVTCKQDDVAIGLVGLLIGQDSHFEIAGNEAEIAYWIGVPFWGLGLIPEAVRELMRHAFVDLDLGALWCGYFAGNEQSFRAQAKCGFKHHHSESGKFNPFMNDYRDEHISHISRQEWLMLQRHSSPSLPD</sequence>
<dbReference type="Pfam" id="PF13302">
    <property type="entry name" value="Acetyltransf_3"/>
    <property type="match status" value="1"/>
</dbReference>
<evidence type="ECO:0000259" key="4">
    <source>
        <dbReference type="PROSITE" id="PS51186"/>
    </source>
</evidence>
<name>A0ABY9N950_9PSED</name>
<dbReference type="EMBL" id="CP133164">
    <property type="protein sequence ID" value="WMN14945.1"/>
    <property type="molecule type" value="Genomic_DNA"/>
</dbReference>
<dbReference type="RefSeq" id="WP_085597573.1">
    <property type="nucleotide sequence ID" value="NZ_CP133164.1"/>
</dbReference>
<comment type="similarity">
    <text evidence="3">Belongs to the acetyltransferase family. RimJ subfamily.</text>
</comment>
<keyword evidence="2" id="KW-0012">Acyltransferase</keyword>
<feature type="domain" description="N-acetyltransferase" evidence="4">
    <location>
        <begin position="7"/>
        <end position="174"/>
    </location>
</feature>
<dbReference type="SUPFAM" id="SSF55729">
    <property type="entry name" value="Acyl-CoA N-acyltransferases (Nat)"/>
    <property type="match status" value="1"/>
</dbReference>
<dbReference type="PROSITE" id="PS51186">
    <property type="entry name" value="GNAT"/>
    <property type="match status" value="1"/>
</dbReference>
<proteinExistence type="inferred from homology"/>
<keyword evidence="1" id="KW-0808">Transferase</keyword>
<evidence type="ECO:0000256" key="1">
    <source>
        <dbReference type="ARBA" id="ARBA00022679"/>
    </source>
</evidence>
<evidence type="ECO:0000313" key="6">
    <source>
        <dbReference type="Proteomes" id="UP001237292"/>
    </source>
</evidence>
<dbReference type="InterPro" id="IPR016181">
    <property type="entry name" value="Acyl_CoA_acyltransferase"/>
</dbReference>
<dbReference type="PANTHER" id="PTHR43792:SF8">
    <property type="entry name" value="[RIBOSOMAL PROTEIN US5]-ALANINE N-ACETYLTRANSFERASE"/>
    <property type="match status" value="1"/>
</dbReference>
<accession>A0ABY9N950</accession>
<organism evidence="5 6">
    <name type="scientific">Pseudomonas piscis</name>
    <dbReference type="NCBI Taxonomy" id="2614538"/>
    <lineage>
        <taxon>Bacteria</taxon>
        <taxon>Pseudomonadati</taxon>
        <taxon>Pseudomonadota</taxon>
        <taxon>Gammaproteobacteria</taxon>
        <taxon>Pseudomonadales</taxon>
        <taxon>Pseudomonadaceae</taxon>
        <taxon>Pseudomonas</taxon>
    </lineage>
</organism>